<accession>A0A1G6NV60</accession>
<dbReference type="Pfam" id="PF01032">
    <property type="entry name" value="FecCD"/>
    <property type="match status" value="1"/>
</dbReference>
<gene>
    <name evidence="8" type="ORF">SAMN05421630_103317</name>
</gene>
<evidence type="ECO:0000256" key="1">
    <source>
        <dbReference type="ARBA" id="ARBA00004651"/>
    </source>
</evidence>
<protein>
    <submittedName>
        <fullName evidence="8">Iron complex transport system permease protein</fullName>
    </submittedName>
</protein>
<proteinExistence type="inferred from homology"/>
<dbReference type="OrthoDB" id="9782305at2"/>
<dbReference type="FunFam" id="1.10.3470.10:FF:000001">
    <property type="entry name" value="Vitamin B12 ABC transporter permease BtuC"/>
    <property type="match status" value="1"/>
</dbReference>
<dbReference type="InterPro" id="IPR000522">
    <property type="entry name" value="ABC_transptr_permease_BtuC"/>
</dbReference>
<evidence type="ECO:0000256" key="6">
    <source>
        <dbReference type="ARBA" id="ARBA00022989"/>
    </source>
</evidence>
<reference evidence="8 9" key="1">
    <citation type="submission" date="2016-10" db="EMBL/GenBank/DDBJ databases">
        <authorList>
            <person name="de Groot N.N."/>
        </authorList>
    </citation>
    <scope>NUCLEOTIDE SEQUENCE [LARGE SCALE GENOMIC DNA]</scope>
    <source>
        <strain evidence="8 9">CGMCC 4.5506</strain>
    </source>
</reference>
<keyword evidence="4" id="KW-1003">Cell membrane</keyword>
<evidence type="ECO:0000313" key="9">
    <source>
        <dbReference type="Proteomes" id="UP000199494"/>
    </source>
</evidence>
<dbReference type="SUPFAM" id="SSF81345">
    <property type="entry name" value="ABC transporter involved in vitamin B12 uptake, BtuC"/>
    <property type="match status" value="1"/>
</dbReference>
<dbReference type="CDD" id="cd06550">
    <property type="entry name" value="TM_ABC_iron-siderophores_like"/>
    <property type="match status" value="1"/>
</dbReference>
<sequence>MSVATDLRSQQGVERPRTSTQALRGLALIVAFAALGLIVLLSVWLGSKSIPFTATWDVLWHNDGSYDALVIHDYRIPRTLVGLVVGVSLGLAGALMQALTRNPLADPGLLGVTMGASTGVVISLAFLGISSVLGYVWFAFAGAALASVVVYTLGSSGKRNATPERLVLAGAAVTAVMFAFNTAVLLMDPKAFNEFRFWQVGSLAGRYYDVLLPVLPFAAAGVVLALLLIRPLNVLAMGDELGRALGTHPAFVRVIGAVSITLLCGAATAAAGPIAFVGLAVPHMARLLVGPDQRWVLPFSLVLAPILLVGSDIVGRVIAPPEEVQVGIVTAAIGVPVFIALCRRRKPAGL</sequence>
<keyword evidence="9" id="KW-1185">Reference proteome</keyword>
<evidence type="ECO:0000256" key="5">
    <source>
        <dbReference type="ARBA" id="ARBA00022692"/>
    </source>
</evidence>
<dbReference type="Gene3D" id="1.10.3470.10">
    <property type="entry name" value="ABC transporter involved in vitamin B12 uptake, BtuC"/>
    <property type="match status" value="1"/>
</dbReference>
<name>A0A1G6NV60_9PSEU</name>
<dbReference type="GO" id="GO:0033214">
    <property type="term" value="P:siderophore-iron import into cell"/>
    <property type="evidence" value="ECO:0007669"/>
    <property type="project" value="TreeGrafter"/>
</dbReference>
<keyword evidence="5" id="KW-0812">Transmembrane</keyword>
<dbReference type="GO" id="GO:0005886">
    <property type="term" value="C:plasma membrane"/>
    <property type="evidence" value="ECO:0007669"/>
    <property type="project" value="UniProtKB-SubCell"/>
</dbReference>
<dbReference type="STRING" id="530584.SAMN05421630_103317"/>
<dbReference type="PANTHER" id="PTHR30472:SF1">
    <property type="entry name" value="FE(3+) DICITRATE TRANSPORT SYSTEM PERMEASE PROTEIN FECC-RELATED"/>
    <property type="match status" value="1"/>
</dbReference>
<evidence type="ECO:0000256" key="4">
    <source>
        <dbReference type="ARBA" id="ARBA00022475"/>
    </source>
</evidence>
<dbReference type="EMBL" id="FMZE01000003">
    <property type="protein sequence ID" value="SDC71531.1"/>
    <property type="molecule type" value="Genomic_DNA"/>
</dbReference>
<dbReference type="Proteomes" id="UP000199494">
    <property type="component" value="Unassembled WGS sequence"/>
</dbReference>
<evidence type="ECO:0000256" key="2">
    <source>
        <dbReference type="ARBA" id="ARBA00007935"/>
    </source>
</evidence>
<comment type="similarity">
    <text evidence="2">Belongs to the binding-protein-dependent transport system permease family. FecCD subfamily.</text>
</comment>
<evidence type="ECO:0000256" key="3">
    <source>
        <dbReference type="ARBA" id="ARBA00022448"/>
    </source>
</evidence>
<dbReference type="GO" id="GO:0022857">
    <property type="term" value="F:transmembrane transporter activity"/>
    <property type="evidence" value="ECO:0007669"/>
    <property type="project" value="InterPro"/>
</dbReference>
<keyword evidence="3" id="KW-0813">Transport</keyword>
<dbReference type="AlphaFoldDB" id="A0A1G6NV60"/>
<evidence type="ECO:0000256" key="7">
    <source>
        <dbReference type="ARBA" id="ARBA00023136"/>
    </source>
</evidence>
<dbReference type="PANTHER" id="PTHR30472">
    <property type="entry name" value="FERRIC ENTEROBACTIN TRANSPORT SYSTEM PERMEASE PROTEIN"/>
    <property type="match status" value="1"/>
</dbReference>
<dbReference type="RefSeq" id="WP_091801706.1">
    <property type="nucleotide sequence ID" value="NZ_CP016353.1"/>
</dbReference>
<dbReference type="InterPro" id="IPR037294">
    <property type="entry name" value="ABC_BtuC-like"/>
</dbReference>
<keyword evidence="6" id="KW-1133">Transmembrane helix</keyword>
<evidence type="ECO:0000313" key="8">
    <source>
        <dbReference type="EMBL" id="SDC71531.1"/>
    </source>
</evidence>
<keyword evidence="7" id="KW-0472">Membrane</keyword>
<organism evidence="8 9">
    <name type="scientific">Prauserella marina</name>
    <dbReference type="NCBI Taxonomy" id="530584"/>
    <lineage>
        <taxon>Bacteria</taxon>
        <taxon>Bacillati</taxon>
        <taxon>Actinomycetota</taxon>
        <taxon>Actinomycetes</taxon>
        <taxon>Pseudonocardiales</taxon>
        <taxon>Pseudonocardiaceae</taxon>
        <taxon>Prauserella</taxon>
    </lineage>
</organism>
<comment type="subcellular location">
    <subcellularLocation>
        <location evidence="1">Cell membrane</location>
        <topology evidence="1">Multi-pass membrane protein</topology>
    </subcellularLocation>
</comment>